<gene>
    <name evidence="1" type="ORF">GETHOR_13010</name>
</gene>
<dbReference type="EMBL" id="AP027079">
    <property type="protein sequence ID" value="BDU69200.1"/>
    <property type="molecule type" value="Genomic_DNA"/>
</dbReference>
<proteinExistence type="predicted"/>
<evidence type="ECO:0000313" key="1">
    <source>
        <dbReference type="EMBL" id="BDU69200.1"/>
    </source>
</evidence>
<reference evidence="2" key="1">
    <citation type="journal article" date="2023" name="Int. J. Syst. Evol. Microbiol.">
        <title>Mesoterricola silvestris gen. nov., sp. nov., Mesoterricola sediminis sp. nov., Geothrix oryzae sp. nov., Geothrix edaphica sp. nov., Geothrix rubra sp. nov., and Geothrix limicola sp. nov., six novel members of Acidobacteriota isolated from soils.</title>
        <authorList>
            <person name="Itoh H."/>
            <person name="Sugisawa Y."/>
            <person name="Mise K."/>
            <person name="Xu Z."/>
            <person name="Kuniyasu M."/>
            <person name="Ushijima N."/>
            <person name="Kawano K."/>
            <person name="Kobayashi E."/>
            <person name="Shiratori Y."/>
            <person name="Masuda Y."/>
            <person name="Senoo K."/>
        </authorList>
    </citation>
    <scope>NUCLEOTIDE SEQUENCE [LARGE SCALE GENOMIC DNA]</scope>
    <source>
        <strain evidence="2">Red222</strain>
    </source>
</reference>
<organism evidence="1 2">
    <name type="scientific">Geothrix oryzae</name>
    <dbReference type="NCBI Taxonomy" id="2927975"/>
    <lineage>
        <taxon>Bacteria</taxon>
        <taxon>Pseudomonadati</taxon>
        <taxon>Acidobacteriota</taxon>
        <taxon>Holophagae</taxon>
        <taxon>Holophagales</taxon>
        <taxon>Holophagaceae</taxon>
        <taxon>Geothrix</taxon>
    </lineage>
</organism>
<name>A0ABM8DQE3_9BACT</name>
<evidence type="ECO:0000313" key="2">
    <source>
        <dbReference type="Proteomes" id="UP001242010"/>
    </source>
</evidence>
<protein>
    <submittedName>
        <fullName evidence="1">Uncharacterized protein</fullName>
    </submittedName>
</protein>
<sequence>MSKAAPLDMPRWEWRSFAPSFDAFRQDHPELSVSPTVTSQDVCLLCRMSMHDVQIQEGTVRLKWRKETGPGGLELWDPVLSAGFPCPPSVVARLFEAWGLPAPRLDRSEYTQAQFMETILRHTPEVHAVSILKQSEIFELDGVSGEFARLTIRRARVECLSVEHEDPDLTLQVIARLGLRARGNTSYPQGLKDALRIHPTPRH</sequence>
<keyword evidence="2" id="KW-1185">Reference proteome</keyword>
<dbReference type="Proteomes" id="UP001242010">
    <property type="component" value="Chromosome"/>
</dbReference>
<accession>A0ABM8DQE3</accession>